<dbReference type="PROSITE" id="PS50112">
    <property type="entry name" value="PAS"/>
    <property type="match status" value="1"/>
</dbReference>
<dbReference type="InterPro" id="IPR000014">
    <property type="entry name" value="PAS"/>
</dbReference>
<dbReference type="NCBIfam" id="TIGR00254">
    <property type="entry name" value="GGDEF"/>
    <property type="match status" value="1"/>
</dbReference>
<dbReference type="GO" id="GO:0071111">
    <property type="term" value="F:cyclic-guanylate-specific phosphodiesterase activity"/>
    <property type="evidence" value="ECO:0007669"/>
    <property type="project" value="InterPro"/>
</dbReference>
<accession>A0A0S3QU58</accession>
<dbReference type="InterPro" id="IPR050706">
    <property type="entry name" value="Cyclic-di-GMP_PDE-like"/>
</dbReference>
<dbReference type="PANTHER" id="PTHR33121">
    <property type="entry name" value="CYCLIC DI-GMP PHOSPHODIESTERASE PDEF"/>
    <property type="match status" value="1"/>
</dbReference>
<evidence type="ECO:0000313" key="6">
    <source>
        <dbReference type="Proteomes" id="UP000063234"/>
    </source>
</evidence>
<dbReference type="PROSITE" id="PS50887">
    <property type="entry name" value="GGDEF"/>
    <property type="match status" value="1"/>
</dbReference>
<dbReference type="SUPFAM" id="SSF55781">
    <property type="entry name" value="GAF domain-like"/>
    <property type="match status" value="3"/>
</dbReference>
<dbReference type="Pfam" id="PF00563">
    <property type="entry name" value="EAL"/>
    <property type="match status" value="1"/>
</dbReference>
<dbReference type="InterPro" id="IPR029787">
    <property type="entry name" value="Nucleotide_cyclase"/>
</dbReference>
<dbReference type="Gene3D" id="3.30.450.20">
    <property type="entry name" value="PAS domain"/>
    <property type="match status" value="1"/>
</dbReference>
<dbReference type="InterPro" id="IPR029016">
    <property type="entry name" value="GAF-like_dom_sf"/>
</dbReference>
<sequence>MEKSVDKSITEVFGFLLVDPSVGKIIGSSPEVAQFFGFNGNIDLKGRLLLELFHKPPKELENALQKIARGANVSTEIECSFECPTTSKEIRLTLVLTTLKTKDRPLVLILITDRYVESKCAKLYQTLSLIIQETWKDYELREDKILLRIAETLFTHAGFLTVVIGKVDNETQTFLPLIVRTKEPSNTLELLKGLKIKLDNAKANLISTACHTGKVVIEDLTKDPTSIESEKLLKTPGVTKSVAIPIHADKNTKYIVLIYDSIEDNFNYIRKPFFNDLQAILSMIFKNIAAYSEKKLIKNLYNLMHETVFSGLRCNNRDHFLKLFTELCYKHLEPVMTALFRIETNRLKYVHCVAQDQKEHQLIKRIAENLQKYTVDTLPQTLSTTQAIRNQKLCFKKTAKTGEKIKELPETPEIKELIKCNALLLSYGVKSCGAIPLLENGKPIGVLLLFSRNEEFFTPEVQNLLQLLINEIDFILTTMENQKLNKALLYALDHGFDFVAIMDKDFRFIYTNKPLLQTFEYNPEEVLGKHHSIFSSKIYDRKFTQNFYQTLTSGKIFKDYMIYRKKDGSLIRTYMTIVPYKERNEIKYYVAIGKDISKDKQFVEETTKFLLTDPITGLSSLTFFKRQLEDALKELNSNSDKPLGILVIIDPANFSLINNVYGFERGNAVLKMIGERIKSSLYSRDLIGKMESDAFAVFLRGISNLEAGILIIERILAKLNKPFILKHVSHPIHIVFRAGASIYPICATNAGKLMDLARSALMEAKKKKTNFVFYSQDITRRAQITLKVNSNIVEGIKNKEFTLYYQPIVDSKGTIKGAECLVRWIKGDNIISPGEFIPFIHGTHTLLKLEEFLAELFVRKLKKFKEIINSTQFLLSFNVSPESFTRSNIDAIILNSLSADAQLGKICNIEFTEESFLKAEEKVTNFVTQIRSFGAKITIDDFGTGYSALSYLTKLPIDVLKIDISFVRELMTNKKAYDIVEFIIQLCKKTGIVTIAEGIEDNKQLQTLKNLGCELFQGYLFYKPMPEREFIDLLSKKLSIKPVNCTF</sequence>
<dbReference type="Gene3D" id="3.20.20.450">
    <property type="entry name" value="EAL domain"/>
    <property type="match status" value="1"/>
</dbReference>
<dbReference type="OrthoDB" id="9762141at2"/>
<dbReference type="PROSITE" id="PS50883">
    <property type="entry name" value="EAL"/>
    <property type="match status" value="1"/>
</dbReference>
<gene>
    <name evidence="5" type="ORF">TST_1075</name>
</gene>
<keyword evidence="6" id="KW-1185">Reference proteome</keyword>
<dbReference type="RefSeq" id="WP_068549862.1">
    <property type="nucleotide sequence ID" value="NZ_AP013035.1"/>
</dbReference>
<dbReference type="SMART" id="SM00267">
    <property type="entry name" value="GGDEF"/>
    <property type="match status" value="1"/>
</dbReference>
<dbReference type="Pfam" id="PF13426">
    <property type="entry name" value="PAS_9"/>
    <property type="match status" value="1"/>
</dbReference>
<reference evidence="6" key="1">
    <citation type="journal article" date="2018" name="Science">
        <title>A primordial and reversible TCA cycle in a facultatively chemolithoautotrophic thermophile.</title>
        <authorList>
            <person name="Nunoura T."/>
            <person name="Chikaraishi Y."/>
            <person name="Izaki R."/>
            <person name="Suwa T."/>
            <person name="Sato T."/>
            <person name="Harada T."/>
            <person name="Mori K."/>
            <person name="Kato Y."/>
            <person name="Miyazaki M."/>
            <person name="Shimamura S."/>
            <person name="Yanagawa K."/>
            <person name="Shuto A."/>
            <person name="Ohkouchi N."/>
            <person name="Fujita N."/>
            <person name="Takaki Y."/>
            <person name="Atomi H."/>
            <person name="Takai K."/>
        </authorList>
    </citation>
    <scope>NUCLEOTIDE SEQUENCE [LARGE SCALE GENOMIC DNA]</scope>
    <source>
        <strain evidence="6">DSM 17441 / JCM 13301 / NBRC 103674 / ABI70S6</strain>
    </source>
</reference>
<proteinExistence type="predicted"/>
<dbReference type="InterPro" id="IPR000700">
    <property type="entry name" value="PAS-assoc_C"/>
</dbReference>
<dbReference type="CDD" id="cd01948">
    <property type="entry name" value="EAL"/>
    <property type="match status" value="1"/>
</dbReference>
<feature type="domain" description="PAC" evidence="2">
    <location>
        <begin position="556"/>
        <end position="608"/>
    </location>
</feature>
<feature type="domain" description="EAL" evidence="3">
    <location>
        <begin position="785"/>
        <end position="1038"/>
    </location>
</feature>
<dbReference type="Gene3D" id="3.30.70.270">
    <property type="match status" value="1"/>
</dbReference>
<dbReference type="InterPro" id="IPR000160">
    <property type="entry name" value="GGDEF_dom"/>
</dbReference>
<dbReference type="InterPro" id="IPR035965">
    <property type="entry name" value="PAS-like_dom_sf"/>
</dbReference>
<dbReference type="NCBIfam" id="TIGR00229">
    <property type="entry name" value="sensory_box"/>
    <property type="match status" value="1"/>
</dbReference>
<dbReference type="InterPro" id="IPR035919">
    <property type="entry name" value="EAL_sf"/>
</dbReference>
<evidence type="ECO:0000259" key="3">
    <source>
        <dbReference type="PROSITE" id="PS50883"/>
    </source>
</evidence>
<evidence type="ECO:0000259" key="2">
    <source>
        <dbReference type="PROSITE" id="PS50113"/>
    </source>
</evidence>
<dbReference type="Pfam" id="PF00990">
    <property type="entry name" value="GGDEF"/>
    <property type="match status" value="1"/>
</dbReference>
<dbReference type="Gene3D" id="3.30.450.40">
    <property type="match status" value="1"/>
</dbReference>
<name>A0A0S3QU58_THET7</name>
<feature type="domain" description="GGDEF" evidence="4">
    <location>
        <begin position="642"/>
        <end position="777"/>
    </location>
</feature>
<evidence type="ECO:0000313" key="5">
    <source>
        <dbReference type="EMBL" id="BAT71869.1"/>
    </source>
</evidence>
<dbReference type="PROSITE" id="PS50113">
    <property type="entry name" value="PAC"/>
    <property type="match status" value="1"/>
</dbReference>
<protein>
    <submittedName>
        <fullName evidence="5">Signal transduction protein</fullName>
    </submittedName>
</protein>
<dbReference type="InterPro" id="IPR001633">
    <property type="entry name" value="EAL_dom"/>
</dbReference>
<dbReference type="SUPFAM" id="SSF55785">
    <property type="entry name" value="PYP-like sensor domain (PAS domain)"/>
    <property type="match status" value="1"/>
</dbReference>
<dbReference type="SMART" id="SM00052">
    <property type="entry name" value="EAL"/>
    <property type="match status" value="1"/>
</dbReference>
<dbReference type="PANTHER" id="PTHR33121:SF71">
    <property type="entry name" value="OXYGEN SENSOR PROTEIN DOSP"/>
    <property type="match status" value="1"/>
</dbReference>
<evidence type="ECO:0000259" key="1">
    <source>
        <dbReference type="PROSITE" id="PS50112"/>
    </source>
</evidence>
<dbReference type="Proteomes" id="UP000063234">
    <property type="component" value="Chromosome"/>
</dbReference>
<dbReference type="AlphaFoldDB" id="A0A0S3QU58"/>
<dbReference type="SUPFAM" id="SSF141868">
    <property type="entry name" value="EAL domain-like"/>
    <property type="match status" value="1"/>
</dbReference>
<dbReference type="InterPro" id="IPR043128">
    <property type="entry name" value="Rev_trsase/Diguanyl_cyclase"/>
</dbReference>
<evidence type="ECO:0000259" key="4">
    <source>
        <dbReference type="PROSITE" id="PS50887"/>
    </source>
</evidence>
<feature type="domain" description="PAS" evidence="1">
    <location>
        <begin position="484"/>
        <end position="529"/>
    </location>
</feature>
<dbReference type="EMBL" id="AP013035">
    <property type="protein sequence ID" value="BAT71869.1"/>
    <property type="molecule type" value="Genomic_DNA"/>
</dbReference>
<dbReference type="CDD" id="cd00130">
    <property type="entry name" value="PAS"/>
    <property type="match status" value="1"/>
</dbReference>
<dbReference type="KEGG" id="ttk:TST_1075"/>
<organism evidence="5 6">
    <name type="scientific">Thermosulfidibacter takaii (strain DSM 17441 / JCM 13301 / NBRC 103674 / ABI70S6)</name>
    <dbReference type="NCBI Taxonomy" id="1298851"/>
    <lineage>
        <taxon>Bacteria</taxon>
        <taxon>Pseudomonadati</taxon>
        <taxon>Thermosulfidibacterota</taxon>
        <taxon>Thermosulfidibacteria</taxon>
        <taxon>Thermosulfidibacterales</taxon>
        <taxon>Thermosulfidibacteraceae</taxon>
    </lineage>
</organism>
<dbReference type="SUPFAM" id="SSF55073">
    <property type="entry name" value="Nucleotide cyclase"/>
    <property type="match status" value="1"/>
</dbReference>
<dbReference type="CDD" id="cd01949">
    <property type="entry name" value="GGDEF"/>
    <property type="match status" value="1"/>
</dbReference>
<dbReference type="STRING" id="1298851.TST_1075"/>